<proteinExistence type="inferred from homology"/>
<keyword evidence="3" id="KW-0812">Transmembrane</keyword>
<dbReference type="SUPFAM" id="SSF52540">
    <property type="entry name" value="P-loop containing nucleoside triphosphate hydrolases"/>
    <property type="match status" value="1"/>
</dbReference>
<dbReference type="InterPro" id="IPR017871">
    <property type="entry name" value="ABC_transporter-like_CS"/>
</dbReference>
<name>A0A150GNY7_GONPE</name>
<evidence type="ECO:0000256" key="7">
    <source>
        <dbReference type="ARBA" id="ARBA00023136"/>
    </source>
</evidence>
<keyword evidence="6" id="KW-1133">Transmembrane helix</keyword>
<feature type="region of interest" description="Disordered" evidence="9">
    <location>
        <begin position="1"/>
        <end position="56"/>
    </location>
</feature>
<dbReference type="InterPro" id="IPR036640">
    <property type="entry name" value="ABC1_TM_sf"/>
</dbReference>
<feature type="region of interest" description="Disordered" evidence="9">
    <location>
        <begin position="537"/>
        <end position="579"/>
    </location>
</feature>
<dbReference type="InterPro" id="IPR039421">
    <property type="entry name" value="Type_1_exporter"/>
</dbReference>
<feature type="compositionally biased region" description="Low complexity" evidence="9">
    <location>
        <begin position="1"/>
        <end position="16"/>
    </location>
</feature>
<dbReference type="PROSITE" id="PS00211">
    <property type="entry name" value="ABC_TRANSPORTER_1"/>
    <property type="match status" value="1"/>
</dbReference>
<dbReference type="EMBL" id="LSYV01000013">
    <property type="protein sequence ID" value="KXZ51537.1"/>
    <property type="molecule type" value="Genomic_DNA"/>
</dbReference>
<keyword evidence="7" id="KW-0472">Membrane</keyword>
<dbReference type="InterPro" id="IPR003593">
    <property type="entry name" value="AAA+_ATPase"/>
</dbReference>
<feature type="domain" description="ABC transporter" evidence="10">
    <location>
        <begin position="292"/>
        <end position="529"/>
    </location>
</feature>
<dbReference type="OrthoDB" id="6500128at2759"/>
<dbReference type="InterPro" id="IPR003439">
    <property type="entry name" value="ABC_transporter-like_ATP-bd"/>
</dbReference>
<dbReference type="FunFam" id="3.40.50.300:FF:000287">
    <property type="entry name" value="Multidrug ABC transporter ATP-binding protein"/>
    <property type="match status" value="1"/>
</dbReference>
<reference evidence="12" key="1">
    <citation type="journal article" date="2016" name="Nat. Commun.">
        <title>The Gonium pectorale genome demonstrates co-option of cell cycle regulation during the evolution of multicellularity.</title>
        <authorList>
            <person name="Hanschen E.R."/>
            <person name="Marriage T.N."/>
            <person name="Ferris P.J."/>
            <person name="Hamaji T."/>
            <person name="Toyoda A."/>
            <person name="Fujiyama A."/>
            <person name="Neme R."/>
            <person name="Noguchi H."/>
            <person name="Minakuchi Y."/>
            <person name="Suzuki M."/>
            <person name="Kawai-Toyooka H."/>
            <person name="Smith D.R."/>
            <person name="Sparks H."/>
            <person name="Anderson J."/>
            <person name="Bakaric R."/>
            <person name="Luria V."/>
            <person name="Karger A."/>
            <person name="Kirschner M.W."/>
            <person name="Durand P.M."/>
            <person name="Michod R.E."/>
            <person name="Nozaki H."/>
            <person name="Olson B.J."/>
        </authorList>
    </citation>
    <scope>NUCLEOTIDE SEQUENCE [LARGE SCALE GENOMIC DNA]</scope>
    <source>
        <strain evidence="12">NIES-2863</strain>
    </source>
</reference>
<dbReference type="SMART" id="SM00382">
    <property type="entry name" value="AAA"/>
    <property type="match status" value="1"/>
</dbReference>
<evidence type="ECO:0000256" key="4">
    <source>
        <dbReference type="ARBA" id="ARBA00022741"/>
    </source>
</evidence>
<evidence type="ECO:0000256" key="1">
    <source>
        <dbReference type="ARBA" id="ARBA00004225"/>
    </source>
</evidence>
<protein>
    <recommendedName>
        <fullName evidence="10">ABC transporter domain-containing protein</fullName>
    </recommendedName>
</protein>
<dbReference type="GO" id="GO:0005743">
    <property type="term" value="C:mitochondrial inner membrane"/>
    <property type="evidence" value="ECO:0007669"/>
    <property type="project" value="TreeGrafter"/>
</dbReference>
<evidence type="ECO:0000256" key="3">
    <source>
        <dbReference type="ARBA" id="ARBA00022692"/>
    </source>
</evidence>
<keyword evidence="4" id="KW-0547">Nucleotide-binding</keyword>
<dbReference type="GO" id="GO:0006879">
    <property type="term" value="P:intracellular iron ion homeostasis"/>
    <property type="evidence" value="ECO:0007669"/>
    <property type="project" value="TreeGrafter"/>
</dbReference>
<gene>
    <name evidence="11" type="ORF">GPECTOR_12g500</name>
</gene>
<dbReference type="Pfam" id="PF00005">
    <property type="entry name" value="ABC_tran"/>
    <property type="match status" value="1"/>
</dbReference>
<evidence type="ECO:0000313" key="12">
    <source>
        <dbReference type="Proteomes" id="UP000075714"/>
    </source>
</evidence>
<sequence>MARLAAAVLGLAAPRAPSSPPGPGAAPLSPDRRWQHTQTAGQQGQGGPAGRSAASSAASSAAAEAVAAGLGAASAPSSSAAAAADRAAAASPSASLELAGERLSDVQILQRLVGYLWPRDNPEFRRRVVAASVLLVAAKLLNINVPIAMKLAVDALAAAGAATAAGAAAAPPAGGVRRGDGPHCAAAGVAQGTIRRVAREVFSHLHALDLGFHLAKQTGSVARVVDRGTRGINFILSSMLSMPLNFLGTVYRETRQSLQDMGAMFGLLQQRPAIKDAPGALALPPSPTGYDVTLRDVVFGYRGPSDGEPILDGVSLHVPAGSSCAIVGGSGSGKSTILRLLFRFYDVQSGSVCMGGRDVRSLQLESLRRAIATVPQDMVLFNDTILYNIAYGRHGAPREEVEAAARLARVHEAILAMPDGYSTLVGERGLKLSGGEKQRVAIARAFLKAPGLLLFDEATSALDARTETEILEALRALAQGRTSIFVAHRLSTAAQCDQIVVLDEGRVVESGTHAELLAKGGRYADLWARQANVDDLSGSGGSGASGGGGGGGSGNGGGAWGSSSGGSGAGGGFGSSTDG</sequence>
<dbReference type="SUPFAM" id="SSF90123">
    <property type="entry name" value="ABC transporter transmembrane region"/>
    <property type="match status" value="1"/>
</dbReference>
<evidence type="ECO:0000256" key="5">
    <source>
        <dbReference type="ARBA" id="ARBA00022840"/>
    </source>
</evidence>
<keyword evidence="5" id="KW-0067">ATP-binding</keyword>
<evidence type="ECO:0000259" key="10">
    <source>
        <dbReference type="PROSITE" id="PS50893"/>
    </source>
</evidence>
<evidence type="ECO:0000256" key="9">
    <source>
        <dbReference type="SAM" id="MobiDB-lite"/>
    </source>
</evidence>
<dbReference type="GO" id="GO:0016887">
    <property type="term" value="F:ATP hydrolysis activity"/>
    <property type="evidence" value="ECO:0007669"/>
    <property type="project" value="InterPro"/>
</dbReference>
<dbReference type="STRING" id="33097.A0A150GNY7"/>
<dbReference type="PANTHER" id="PTHR24221:SF402">
    <property type="entry name" value="IRON-SULFUR CLUSTERS TRANSPORTER ABCB7, MITOCHONDRIAL"/>
    <property type="match status" value="1"/>
</dbReference>
<evidence type="ECO:0000256" key="2">
    <source>
        <dbReference type="ARBA" id="ARBA00022448"/>
    </source>
</evidence>
<keyword evidence="12" id="KW-1185">Reference proteome</keyword>
<dbReference type="PROSITE" id="PS50893">
    <property type="entry name" value="ABC_TRANSPORTER_2"/>
    <property type="match status" value="1"/>
</dbReference>
<comment type="subcellular location">
    <subcellularLocation>
        <location evidence="1">Mitochondrion membrane</location>
        <topology evidence="1">Multi-pass membrane protein</topology>
    </subcellularLocation>
</comment>
<evidence type="ECO:0000256" key="6">
    <source>
        <dbReference type="ARBA" id="ARBA00022989"/>
    </source>
</evidence>
<dbReference type="PANTHER" id="PTHR24221">
    <property type="entry name" value="ATP-BINDING CASSETTE SUB-FAMILY B"/>
    <property type="match status" value="1"/>
</dbReference>
<dbReference type="GO" id="GO:0042626">
    <property type="term" value="F:ATPase-coupled transmembrane transporter activity"/>
    <property type="evidence" value="ECO:0007669"/>
    <property type="project" value="TreeGrafter"/>
</dbReference>
<dbReference type="InterPro" id="IPR027417">
    <property type="entry name" value="P-loop_NTPase"/>
</dbReference>
<feature type="compositionally biased region" description="Gly residues" evidence="9">
    <location>
        <begin position="538"/>
        <end position="579"/>
    </location>
</feature>
<evidence type="ECO:0000313" key="11">
    <source>
        <dbReference type="EMBL" id="KXZ51537.1"/>
    </source>
</evidence>
<evidence type="ECO:0000256" key="8">
    <source>
        <dbReference type="ARBA" id="ARBA00024363"/>
    </source>
</evidence>
<dbReference type="AlphaFoldDB" id="A0A150GNY7"/>
<dbReference type="GO" id="GO:0005524">
    <property type="term" value="F:ATP binding"/>
    <property type="evidence" value="ECO:0007669"/>
    <property type="project" value="UniProtKB-KW"/>
</dbReference>
<dbReference type="Gene3D" id="1.20.1560.10">
    <property type="entry name" value="ABC transporter type 1, transmembrane domain"/>
    <property type="match status" value="2"/>
</dbReference>
<accession>A0A150GNY7</accession>
<comment type="similarity">
    <text evidence="8">Belongs to the ABC transporter superfamily. ABCB family. Heavy Metal importer (TC 3.A.1.210) subfamily.</text>
</comment>
<organism evidence="11 12">
    <name type="scientific">Gonium pectorale</name>
    <name type="common">Green alga</name>
    <dbReference type="NCBI Taxonomy" id="33097"/>
    <lineage>
        <taxon>Eukaryota</taxon>
        <taxon>Viridiplantae</taxon>
        <taxon>Chlorophyta</taxon>
        <taxon>core chlorophytes</taxon>
        <taxon>Chlorophyceae</taxon>
        <taxon>CS clade</taxon>
        <taxon>Chlamydomonadales</taxon>
        <taxon>Volvocaceae</taxon>
        <taxon>Gonium</taxon>
    </lineage>
</organism>
<dbReference type="Gene3D" id="3.40.50.300">
    <property type="entry name" value="P-loop containing nucleotide triphosphate hydrolases"/>
    <property type="match status" value="1"/>
</dbReference>
<dbReference type="Proteomes" id="UP000075714">
    <property type="component" value="Unassembled WGS sequence"/>
</dbReference>
<keyword evidence="2" id="KW-0813">Transport</keyword>
<comment type="caution">
    <text evidence="11">The sequence shown here is derived from an EMBL/GenBank/DDBJ whole genome shotgun (WGS) entry which is preliminary data.</text>
</comment>